<dbReference type="InterPro" id="IPR024079">
    <property type="entry name" value="MetalloPept_cat_dom_sf"/>
</dbReference>
<dbReference type="Proteomes" id="UP000265581">
    <property type="component" value="Unassembled WGS sequence"/>
</dbReference>
<dbReference type="Gene3D" id="2.60.40.2700">
    <property type="match status" value="2"/>
</dbReference>
<feature type="domain" description="DUF3152" evidence="2">
    <location>
        <begin position="223"/>
        <end position="364"/>
    </location>
</feature>
<dbReference type="Pfam" id="PF11350">
    <property type="entry name" value="DUF3152"/>
    <property type="match status" value="1"/>
</dbReference>
<keyword evidence="1" id="KW-0732">Signal</keyword>
<proteinExistence type="predicted"/>
<dbReference type="Gene3D" id="3.40.390.10">
    <property type="entry name" value="Collagenase (Catalytic Domain)"/>
    <property type="match status" value="1"/>
</dbReference>
<dbReference type="SUPFAM" id="SSF55486">
    <property type="entry name" value="Metalloproteases ('zincins'), catalytic domain"/>
    <property type="match status" value="1"/>
</dbReference>
<evidence type="ECO:0000259" key="2">
    <source>
        <dbReference type="Pfam" id="PF11350"/>
    </source>
</evidence>
<evidence type="ECO:0000256" key="1">
    <source>
        <dbReference type="SAM" id="SignalP"/>
    </source>
</evidence>
<organism evidence="3 4">
    <name type="scientific">Aeromicrobium endophyticum</name>
    <dbReference type="NCBI Taxonomy" id="2292704"/>
    <lineage>
        <taxon>Bacteria</taxon>
        <taxon>Bacillati</taxon>
        <taxon>Actinomycetota</taxon>
        <taxon>Actinomycetes</taxon>
        <taxon>Propionibacteriales</taxon>
        <taxon>Nocardioidaceae</taxon>
        <taxon>Aeromicrobium</taxon>
    </lineage>
</organism>
<sequence>MSAITTRVTRGLAVVAASIAMASSLLVASPATADEAVVNVSPPTIAGTAQLEQTLTAQPGTWTPSDVTYSYQWLRDGVPVGGDSPANATRALSDVADVGRTYVVRVTASRPGAASVAALSAPTAAVAPGTFTATRRPTVLGSAKYGRKLTGRVGAFSRKAELDYRWLRDGRAIRGAGGRHYRVRSADVGHRIAFRVRASRLGFATVTAVSRDKRVTNARSVRRTVTYSVATRGSVRASLSTFKRLAQQTYDDPRGWRAMGVRFKRVSSGGDFTLVLSQASKVPSFSSACSTTYSCRVGRHVIINETRWQQATPTWDDKRGSLRDYRHMVINHETGHWLGRGHARCGGKGQLAPVMQQQSKGLSGCKINPWPKKNELHSSRFGF</sequence>
<dbReference type="GO" id="GO:0008237">
    <property type="term" value="F:metallopeptidase activity"/>
    <property type="evidence" value="ECO:0007669"/>
    <property type="project" value="InterPro"/>
</dbReference>
<feature type="chain" id="PRO_5016828535" evidence="1">
    <location>
        <begin position="34"/>
        <end position="383"/>
    </location>
</feature>
<reference evidence="3 4" key="1">
    <citation type="submission" date="2018-08" db="EMBL/GenBank/DDBJ databases">
        <title>Aeromicrobium sp. M2KJ-4, whole genome shotgun sequence.</title>
        <authorList>
            <person name="Tuo L."/>
        </authorList>
    </citation>
    <scope>NUCLEOTIDE SEQUENCE [LARGE SCALE GENOMIC DNA]</scope>
    <source>
        <strain evidence="3 4">M2KJ-4</strain>
    </source>
</reference>
<dbReference type="AlphaFoldDB" id="A0A371P4R2"/>
<dbReference type="InterPro" id="IPR022603">
    <property type="entry name" value="DUF3152"/>
</dbReference>
<comment type="caution">
    <text evidence="3">The sequence shown here is derived from an EMBL/GenBank/DDBJ whole genome shotgun (WGS) entry which is preliminary data.</text>
</comment>
<gene>
    <name evidence="3" type="ORF">DX116_15440</name>
</gene>
<name>A0A371P4R2_9ACTN</name>
<accession>A0A371P4R2</accession>
<dbReference type="OrthoDB" id="9779865at2"/>
<protein>
    <submittedName>
        <fullName evidence="3">DUF3152 domain-containing protein</fullName>
    </submittedName>
</protein>
<dbReference type="RefSeq" id="WP_119705110.1">
    <property type="nucleotide sequence ID" value="NZ_JBHSOI010000002.1"/>
</dbReference>
<keyword evidence="4" id="KW-1185">Reference proteome</keyword>
<evidence type="ECO:0000313" key="4">
    <source>
        <dbReference type="Proteomes" id="UP000265581"/>
    </source>
</evidence>
<evidence type="ECO:0000313" key="3">
    <source>
        <dbReference type="EMBL" id="REK70520.1"/>
    </source>
</evidence>
<dbReference type="EMBL" id="QUBR01000002">
    <property type="protein sequence ID" value="REK70520.1"/>
    <property type="molecule type" value="Genomic_DNA"/>
</dbReference>
<feature type="signal peptide" evidence="1">
    <location>
        <begin position="1"/>
        <end position="33"/>
    </location>
</feature>